<evidence type="ECO:0000256" key="5">
    <source>
        <dbReference type="PIRSR" id="PIRSR604294-1"/>
    </source>
</evidence>
<keyword evidence="7" id="KW-1185">Reference proteome</keyword>
<comment type="caution">
    <text evidence="6">The sequence shown here is derived from an EMBL/GenBank/DDBJ whole genome shotgun (WGS) entry which is preliminary data.</text>
</comment>
<dbReference type="GO" id="GO:0046872">
    <property type="term" value="F:metal ion binding"/>
    <property type="evidence" value="ECO:0007669"/>
    <property type="project" value="UniProtKB-KW"/>
</dbReference>
<gene>
    <name evidence="6" type="ORF">AFUS01_LOCUS20178</name>
</gene>
<evidence type="ECO:0000256" key="3">
    <source>
        <dbReference type="ARBA" id="ARBA00023002"/>
    </source>
</evidence>
<comment type="cofactor">
    <cofactor evidence="5">
        <name>Fe(2+)</name>
        <dbReference type="ChEBI" id="CHEBI:29033"/>
    </cofactor>
    <text evidence="5">Binds 1 Fe(2+) ion per subunit.</text>
</comment>
<organism evidence="6 7">
    <name type="scientific">Allacma fusca</name>
    <dbReference type="NCBI Taxonomy" id="39272"/>
    <lineage>
        <taxon>Eukaryota</taxon>
        <taxon>Metazoa</taxon>
        <taxon>Ecdysozoa</taxon>
        <taxon>Arthropoda</taxon>
        <taxon>Hexapoda</taxon>
        <taxon>Collembola</taxon>
        <taxon>Symphypleona</taxon>
        <taxon>Sminthuridae</taxon>
        <taxon>Allacma</taxon>
    </lineage>
</organism>
<evidence type="ECO:0000313" key="7">
    <source>
        <dbReference type="Proteomes" id="UP000708208"/>
    </source>
</evidence>
<reference evidence="6" key="1">
    <citation type="submission" date="2021-06" db="EMBL/GenBank/DDBJ databases">
        <authorList>
            <person name="Hodson N. C."/>
            <person name="Mongue J. A."/>
            <person name="Jaron S. K."/>
        </authorList>
    </citation>
    <scope>NUCLEOTIDE SEQUENCE</scope>
</reference>
<dbReference type="Proteomes" id="UP000708208">
    <property type="component" value="Unassembled WGS sequence"/>
</dbReference>
<proteinExistence type="inferred from homology"/>
<keyword evidence="4 5" id="KW-0408">Iron</keyword>
<evidence type="ECO:0000256" key="4">
    <source>
        <dbReference type="ARBA" id="ARBA00023004"/>
    </source>
</evidence>
<evidence type="ECO:0000256" key="2">
    <source>
        <dbReference type="ARBA" id="ARBA00022723"/>
    </source>
</evidence>
<evidence type="ECO:0000313" key="6">
    <source>
        <dbReference type="EMBL" id="CAG7731600.1"/>
    </source>
</evidence>
<keyword evidence="2 5" id="KW-0479">Metal-binding</keyword>
<dbReference type="AlphaFoldDB" id="A0A8J2P4G4"/>
<feature type="binding site" evidence="5">
    <location>
        <position position="290"/>
    </location>
    <ligand>
        <name>Fe cation</name>
        <dbReference type="ChEBI" id="CHEBI:24875"/>
        <note>catalytic</note>
    </ligand>
</feature>
<feature type="binding site" evidence="5">
    <location>
        <position position="78"/>
    </location>
    <ligand>
        <name>Fe cation</name>
        <dbReference type="ChEBI" id="CHEBI:24875"/>
        <note>catalytic</note>
    </ligand>
</feature>
<accession>A0A8J2P4G4</accession>
<dbReference type="PANTHER" id="PTHR10543:SF24">
    <property type="entry name" value="CAROTENOID ISOMEROOXYGENASE"/>
    <property type="match status" value="1"/>
</dbReference>
<name>A0A8J2P4G4_9HEXA</name>
<dbReference type="GO" id="GO:0010436">
    <property type="term" value="F:carotenoid dioxygenase activity"/>
    <property type="evidence" value="ECO:0007669"/>
    <property type="project" value="TreeGrafter"/>
</dbReference>
<evidence type="ECO:0000256" key="1">
    <source>
        <dbReference type="ARBA" id="ARBA00006787"/>
    </source>
</evidence>
<comment type="similarity">
    <text evidence="1">Belongs to the carotenoid oxygenase family.</text>
</comment>
<dbReference type="GO" id="GO:0016121">
    <property type="term" value="P:carotene catabolic process"/>
    <property type="evidence" value="ECO:0007669"/>
    <property type="project" value="TreeGrafter"/>
</dbReference>
<feature type="binding site" evidence="5">
    <location>
        <position position="7"/>
    </location>
    <ligand>
        <name>Fe cation</name>
        <dbReference type="ChEBI" id="CHEBI:24875"/>
        <note>catalytic</note>
    </ligand>
</feature>
<dbReference type="PANTHER" id="PTHR10543">
    <property type="entry name" value="BETA-CAROTENE DIOXYGENASE"/>
    <property type="match status" value="1"/>
</dbReference>
<keyword evidence="3" id="KW-0560">Oxidoreductase</keyword>
<dbReference type="EMBL" id="CAJVCH010215847">
    <property type="protein sequence ID" value="CAG7731600.1"/>
    <property type="molecule type" value="Genomic_DNA"/>
</dbReference>
<protein>
    <submittedName>
        <fullName evidence="6">Uncharacterized protein</fullName>
    </submittedName>
</protein>
<sequence length="303" mass="34440">MFPSYYHSFGITKDNLVFIESPWRLNIFKLFKTFWNSESIDTAMVWKENVKTRFYLVSLQSGAIHPVVYQSDGFFAFHHINAYEEDGQVVVDVAGYDRVDVLFEMFKNPTGDIQGQNLGSATTRRYILPLNVEDAVSDQNLVTVQDSKAKAFLNGSVDGKPRIFCTPHHLTDGWVELPRINYRFNGEKFNYFYGVYASKGSGWTGIDTLTKVNVRNNSSICWSEEGMVPFEPIFVASPNSQDEDDGVILSTLLDKMEETQATLLILNAKDMQEVARVKFNTAGPFTPSFHGQWANESDKTHMF</sequence>
<dbReference type="OrthoDB" id="1069523at2759"/>
<dbReference type="GO" id="GO:0003834">
    <property type="term" value="F:beta-carotene 15,15'-dioxygenase activity"/>
    <property type="evidence" value="ECO:0007669"/>
    <property type="project" value="TreeGrafter"/>
</dbReference>
<dbReference type="Pfam" id="PF03055">
    <property type="entry name" value="RPE65"/>
    <property type="match status" value="1"/>
</dbReference>
<dbReference type="GO" id="GO:0042574">
    <property type="term" value="P:retinal metabolic process"/>
    <property type="evidence" value="ECO:0007669"/>
    <property type="project" value="TreeGrafter"/>
</dbReference>
<dbReference type="InterPro" id="IPR004294">
    <property type="entry name" value="Carotenoid_Oase"/>
</dbReference>